<evidence type="ECO:0008006" key="4">
    <source>
        <dbReference type="Google" id="ProtNLM"/>
    </source>
</evidence>
<feature type="region of interest" description="Disordered" evidence="1">
    <location>
        <begin position="102"/>
        <end position="133"/>
    </location>
</feature>
<evidence type="ECO:0000313" key="2">
    <source>
        <dbReference type="EMBL" id="KMZ65163.1"/>
    </source>
</evidence>
<feature type="compositionally biased region" description="Polar residues" evidence="1">
    <location>
        <begin position="363"/>
        <end position="379"/>
    </location>
</feature>
<dbReference type="STRING" id="29655.A0A0K9P808"/>
<feature type="region of interest" description="Disordered" evidence="1">
    <location>
        <begin position="450"/>
        <end position="494"/>
    </location>
</feature>
<sequence>MACTSISCNFLYRKPNFPTLLSPNSTCYLNLFPRFSLISSHSQTALQVSLPPQSCAIATDFRDPRRPREKRRQLEVCRAVTEYVFPNPIPLANSISITKPQTTFTTRSSRKGKGGDEVSLSEADDNEGWENVDSEGVDGEVITTFDQMREWLQTRPEGFGEGKAYDLSLEEELMEEITVSRKAQLININNLKNASDKSVRSLEEASPKNPPKTTTIVAQQKMKDIPLPPGGVRVRVGNLPKKRNIQRDLQSAFKAFPGIIKIHPAITGSKKTRDPVCKGFAFLDLVTQKAADRFVKDHSKQTLLFGKVQKQITCHIISLDDTLSNSDSERKSNVRAASRKLLKKDATEAKYLISDQKNYGHIVTSQSQDNPSHDTLSNSDSERKSNVRAASTKLLKKDAIEDKCLKSDQKNYEHIVTIQSQDNPSMLASSCVTIAETTVGTISEATAMLNFEDPPTSSSTDVQKQQPAAPKRKSKKTKPQFTTNPKVPGSASRLKFKERNILTGVFSKYGQKQKTAVSAK</sequence>
<comment type="caution">
    <text evidence="2">The sequence shown here is derived from an EMBL/GenBank/DDBJ whole genome shotgun (WGS) entry which is preliminary data.</text>
</comment>
<gene>
    <name evidence="2" type="ORF">ZOSMA_334G00100</name>
</gene>
<dbReference type="InterPro" id="IPR035979">
    <property type="entry name" value="RBD_domain_sf"/>
</dbReference>
<dbReference type="PANTHER" id="PTHR37200:SF1">
    <property type="entry name" value="RNA-BINDING (RRM_RBD_RNP MOTIFS) FAMILY PROTEIN"/>
    <property type="match status" value="1"/>
</dbReference>
<accession>A0A0K9P808</accession>
<reference evidence="3" key="1">
    <citation type="journal article" date="2016" name="Nature">
        <title>The genome of the seagrass Zostera marina reveals angiosperm adaptation to the sea.</title>
        <authorList>
            <person name="Olsen J.L."/>
            <person name="Rouze P."/>
            <person name="Verhelst B."/>
            <person name="Lin Y.-C."/>
            <person name="Bayer T."/>
            <person name="Collen J."/>
            <person name="Dattolo E."/>
            <person name="De Paoli E."/>
            <person name="Dittami S."/>
            <person name="Maumus F."/>
            <person name="Michel G."/>
            <person name="Kersting A."/>
            <person name="Lauritano C."/>
            <person name="Lohaus R."/>
            <person name="Toepel M."/>
            <person name="Tonon T."/>
            <person name="Vanneste K."/>
            <person name="Amirebrahimi M."/>
            <person name="Brakel J."/>
            <person name="Bostroem C."/>
            <person name="Chovatia M."/>
            <person name="Grimwood J."/>
            <person name="Jenkins J.W."/>
            <person name="Jueterbock A."/>
            <person name="Mraz A."/>
            <person name="Stam W.T."/>
            <person name="Tice H."/>
            <person name="Bornberg-Bauer E."/>
            <person name="Green P.J."/>
            <person name="Pearson G.A."/>
            <person name="Procaccini G."/>
            <person name="Duarte C.M."/>
            <person name="Schmutz J."/>
            <person name="Reusch T.B.H."/>
            <person name="Van de Peer Y."/>
        </authorList>
    </citation>
    <scope>NUCLEOTIDE SEQUENCE [LARGE SCALE GENOMIC DNA]</scope>
    <source>
        <strain evidence="3">cv. Finnish</strain>
    </source>
</reference>
<dbReference type="PANTHER" id="PTHR37200">
    <property type="entry name" value="RNA-BINDING (RRM/RBD/RNP MOTIFS) FAMILY PROTEIN"/>
    <property type="match status" value="1"/>
</dbReference>
<dbReference type="OrthoDB" id="1912879at2759"/>
<feature type="compositionally biased region" description="Polar residues" evidence="1">
    <location>
        <begin position="455"/>
        <end position="466"/>
    </location>
</feature>
<feature type="compositionally biased region" description="Acidic residues" evidence="1">
    <location>
        <begin position="122"/>
        <end position="133"/>
    </location>
</feature>
<dbReference type="GO" id="GO:0003676">
    <property type="term" value="F:nucleic acid binding"/>
    <property type="evidence" value="ECO:0007669"/>
    <property type="project" value="InterPro"/>
</dbReference>
<dbReference type="SUPFAM" id="SSF54928">
    <property type="entry name" value="RNA-binding domain, RBD"/>
    <property type="match status" value="1"/>
</dbReference>
<protein>
    <recommendedName>
        <fullName evidence="4">RRM domain-containing protein</fullName>
    </recommendedName>
</protein>
<dbReference type="Gene3D" id="3.30.70.330">
    <property type="match status" value="1"/>
</dbReference>
<keyword evidence="3" id="KW-1185">Reference proteome</keyword>
<feature type="region of interest" description="Disordered" evidence="1">
    <location>
        <begin position="362"/>
        <end position="390"/>
    </location>
</feature>
<evidence type="ECO:0000256" key="1">
    <source>
        <dbReference type="SAM" id="MobiDB-lite"/>
    </source>
</evidence>
<dbReference type="CDD" id="cd00590">
    <property type="entry name" value="RRM_SF"/>
    <property type="match status" value="1"/>
</dbReference>
<dbReference type="EMBL" id="LFYR01001068">
    <property type="protein sequence ID" value="KMZ65163.1"/>
    <property type="molecule type" value="Genomic_DNA"/>
</dbReference>
<dbReference type="Proteomes" id="UP000036987">
    <property type="component" value="Unassembled WGS sequence"/>
</dbReference>
<name>A0A0K9P808_ZOSMR</name>
<evidence type="ECO:0000313" key="3">
    <source>
        <dbReference type="Proteomes" id="UP000036987"/>
    </source>
</evidence>
<organism evidence="2 3">
    <name type="scientific">Zostera marina</name>
    <name type="common">Eelgrass</name>
    <dbReference type="NCBI Taxonomy" id="29655"/>
    <lineage>
        <taxon>Eukaryota</taxon>
        <taxon>Viridiplantae</taxon>
        <taxon>Streptophyta</taxon>
        <taxon>Embryophyta</taxon>
        <taxon>Tracheophyta</taxon>
        <taxon>Spermatophyta</taxon>
        <taxon>Magnoliopsida</taxon>
        <taxon>Liliopsida</taxon>
        <taxon>Zosteraceae</taxon>
        <taxon>Zostera</taxon>
    </lineage>
</organism>
<dbReference type="AlphaFoldDB" id="A0A0K9P808"/>
<proteinExistence type="predicted"/>
<dbReference type="InterPro" id="IPR012677">
    <property type="entry name" value="Nucleotide-bd_a/b_plait_sf"/>
</dbReference>